<dbReference type="Pfam" id="PF10903">
    <property type="entry name" value="DUF2691"/>
    <property type="match status" value="1"/>
</dbReference>
<reference evidence="1 2" key="1">
    <citation type="submission" date="2020-07" db="EMBL/GenBank/DDBJ databases">
        <title>Fungal Genomes of the International Space Station.</title>
        <authorList>
            <person name="Seuylemezian A."/>
            <person name="Singh N.K."/>
            <person name="Wood J."/>
            <person name="Venkateswaran K."/>
        </authorList>
    </citation>
    <scope>NUCLEOTIDE SEQUENCE [LARGE SCALE GENOMIC DNA]</scope>
    <source>
        <strain evidence="1 2">PL-B2</strain>
    </source>
</reference>
<dbReference type="Proteomes" id="UP000769780">
    <property type="component" value="Unassembled WGS sequence"/>
</dbReference>
<name>A0ABS7K8A2_9BACI</name>
<dbReference type="RefSeq" id="WP_221874539.1">
    <property type="nucleotide sequence ID" value="NZ_JACWFH010000021.1"/>
</dbReference>
<evidence type="ECO:0000313" key="2">
    <source>
        <dbReference type="Proteomes" id="UP000769780"/>
    </source>
</evidence>
<dbReference type="InterPro" id="IPR020216">
    <property type="entry name" value="Uncharacterised_YncE"/>
</dbReference>
<evidence type="ECO:0000313" key="1">
    <source>
        <dbReference type="EMBL" id="MBY0098326.1"/>
    </source>
</evidence>
<proteinExistence type="predicted"/>
<keyword evidence="2" id="KW-1185">Reference proteome</keyword>
<protein>
    <submittedName>
        <fullName evidence="1">DUF2691 family protein</fullName>
    </submittedName>
</protein>
<organism evidence="1 2">
    <name type="scientific">Mesobacillus maritimus</name>
    <dbReference type="NCBI Taxonomy" id="1643336"/>
    <lineage>
        <taxon>Bacteria</taxon>
        <taxon>Bacillati</taxon>
        <taxon>Bacillota</taxon>
        <taxon>Bacilli</taxon>
        <taxon>Bacillales</taxon>
        <taxon>Bacillaceae</taxon>
        <taxon>Mesobacillus</taxon>
    </lineage>
</organism>
<dbReference type="EMBL" id="JACWFH010000021">
    <property type="protein sequence ID" value="MBY0098326.1"/>
    <property type="molecule type" value="Genomic_DNA"/>
</dbReference>
<comment type="caution">
    <text evidence="1">The sequence shown here is derived from an EMBL/GenBank/DDBJ whole genome shotgun (WGS) entry which is preliminary data.</text>
</comment>
<gene>
    <name evidence="1" type="ORF">H0185_16120</name>
</gene>
<accession>A0ABS7K8A2</accession>
<sequence>MKRGVSFEIPNEYGSLLSKVLEPVDISTFSWRIGNGEAYKVVDGRLDENLFLGYKDSIEGEDLKDLLENKPSYIIFADLQAYPSGELSYVETYEEFMGSKCEFVLLIVDCSYVTLYCKNKQSIELLYHHAKECGFKDVEYITDDNDARTSLIAW</sequence>